<dbReference type="OrthoDB" id="377315at2157"/>
<dbReference type="GO" id="GO:0019632">
    <property type="term" value="P:shikimate metabolic process"/>
    <property type="evidence" value="ECO:0007669"/>
    <property type="project" value="TreeGrafter"/>
</dbReference>
<evidence type="ECO:0000313" key="2">
    <source>
        <dbReference type="Proteomes" id="UP000296733"/>
    </source>
</evidence>
<dbReference type="KEGG" id="hlm:DV707_16715"/>
<dbReference type="RefSeq" id="WP_103992724.1">
    <property type="nucleotide sequence ID" value="NZ_FNVN01000005.1"/>
</dbReference>
<dbReference type="Proteomes" id="UP000296733">
    <property type="component" value="Plasmid unnamed2"/>
</dbReference>
<proteinExistence type="predicted"/>
<dbReference type="PANTHER" id="PTHR21089:SF1">
    <property type="entry name" value="BIFUNCTIONAL 3-DEHYDROQUINATE DEHYDRATASE_SHIKIMATE DEHYDROGENASE, CHLOROPLASTIC"/>
    <property type="match status" value="1"/>
</dbReference>
<dbReference type="GO" id="GO:0004764">
    <property type="term" value="F:shikimate 3-dehydrogenase (NADP+) activity"/>
    <property type="evidence" value="ECO:0007669"/>
    <property type="project" value="InterPro"/>
</dbReference>
<dbReference type="SUPFAM" id="SSF51569">
    <property type="entry name" value="Aldolase"/>
    <property type="match status" value="1"/>
</dbReference>
<name>A0A4D6H9E3_9EURY</name>
<dbReference type="InterPro" id="IPR022893">
    <property type="entry name" value="Shikimate_DH_fam"/>
</dbReference>
<geneLocation type="plasmid" evidence="1">
    <name>unnamed2</name>
</geneLocation>
<protein>
    <submittedName>
        <fullName evidence="1">Type I 3-dehydroquinate dehydratase</fullName>
    </submittedName>
</protein>
<organism evidence="1 2">
    <name type="scientific">Halobellus limi</name>
    <dbReference type="NCBI Taxonomy" id="699433"/>
    <lineage>
        <taxon>Archaea</taxon>
        <taxon>Methanobacteriati</taxon>
        <taxon>Methanobacteriota</taxon>
        <taxon>Stenosarchaea group</taxon>
        <taxon>Halobacteria</taxon>
        <taxon>Halobacteriales</taxon>
        <taxon>Haloferacaceae</taxon>
        <taxon>Halobellus</taxon>
    </lineage>
</organism>
<gene>
    <name evidence="1" type="ORF">DV707_16715</name>
</gene>
<dbReference type="PANTHER" id="PTHR21089">
    <property type="entry name" value="SHIKIMATE DEHYDROGENASE"/>
    <property type="match status" value="1"/>
</dbReference>
<dbReference type="Gene3D" id="3.20.20.70">
    <property type="entry name" value="Aldolase class I"/>
    <property type="match status" value="1"/>
</dbReference>
<dbReference type="AlphaFoldDB" id="A0A4D6H9E3"/>
<reference evidence="1 2" key="1">
    <citation type="journal article" date="2019" name="Nat. Commun.">
        <title>A new type of DNA phosphorothioation-based antiviral system in archaea.</title>
        <authorList>
            <person name="Xiong L."/>
            <person name="Liu S."/>
            <person name="Chen S."/>
            <person name="Xiao Y."/>
            <person name="Zhu B."/>
            <person name="Gao Y."/>
            <person name="Zhang Y."/>
            <person name="Chen B."/>
            <person name="Luo J."/>
            <person name="Deng Z."/>
            <person name="Chen X."/>
            <person name="Wang L."/>
            <person name="Chen S."/>
        </authorList>
    </citation>
    <scope>NUCLEOTIDE SEQUENCE [LARGE SCALE GENOMIC DNA]</scope>
    <source>
        <strain evidence="1 2">CGMCC 1.10331</strain>
        <plasmid evidence="1 2">unnamed2</plasmid>
    </source>
</reference>
<dbReference type="InterPro" id="IPR001381">
    <property type="entry name" value="DHquinase_I"/>
</dbReference>
<keyword evidence="1" id="KW-0614">Plasmid</keyword>
<dbReference type="GO" id="GO:0009423">
    <property type="term" value="P:chorismate biosynthetic process"/>
    <property type="evidence" value="ECO:0007669"/>
    <property type="project" value="TreeGrafter"/>
</dbReference>
<sequence length="295" mass="33360">MTDRPLFTELEQPFTCAAIYEPTVDAATSIMKESEFAGADSFILNLMGDGTQGLREEFLTEDHLERLFQSTSKPTMACYYRWHFGGESVDVTDEERQEILRRAVRAGAKCVDLVGDTFDPTLGPDVFTEEAKRYSLESERPPREVTDDPDAVARQEAEIERIHELGAEVQMSAHTRIHLDPEQALAVAETFQDRGADIVKLVSVDRSWEDMLETLEATVLLDRELDVPFIMMSHGEHGVLARYIAPFLGSMLCFTQQEYVPGGFYSQPLTENVNRVFDAVQNVTPTRDPEEVDWL</sequence>
<evidence type="ECO:0000313" key="1">
    <source>
        <dbReference type="EMBL" id="QCC49507.1"/>
    </source>
</evidence>
<accession>A0A4D6H9E3</accession>
<dbReference type="EMBL" id="CP031313">
    <property type="protein sequence ID" value="QCC49507.1"/>
    <property type="molecule type" value="Genomic_DNA"/>
</dbReference>
<dbReference type="InterPro" id="IPR013785">
    <property type="entry name" value="Aldolase_TIM"/>
</dbReference>
<dbReference type="GO" id="GO:0003855">
    <property type="term" value="F:3-dehydroquinate dehydratase activity"/>
    <property type="evidence" value="ECO:0007669"/>
    <property type="project" value="InterPro"/>
</dbReference>
<dbReference type="Pfam" id="PF01487">
    <property type="entry name" value="DHquinase_I"/>
    <property type="match status" value="1"/>
</dbReference>